<keyword evidence="4" id="KW-0067">ATP-binding</keyword>
<dbReference type="EMBL" id="JACTVA010000044">
    <property type="protein sequence ID" value="MBC9209027.1"/>
    <property type="molecule type" value="Genomic_DNA"/>
</dbReference>
<keyword evidence="2" id="KW-0547">Nucleotide-binding</keyword>
<dbReference type="Gene3D" id="3.40.50.10330">
    <property type="entry name" value="Probable inorganic polyphosphate/atp-NAD kinase, domain 1"/>
    <property type="match status" value="1"/>
</dbReference>
<dbReference type="Gene3D" id="2.60.200.40">
    <property type="match status" value="1"/>
</dbReference>
<dbReference type="InterPro" id="IPR001206">
    <property type="entry name" value="Diacylglycerol_kinase_cat_dom"/>
</dbReference>
<dbReference type="Pfam" id="PF00781">
    <property type="entry name" value="DAGK_cat"/>
    <property type="match status" value="1"/>
</dbReference>
<evidence type="ECO:0000256" key="1">
    <source>
        <dbReference type="ARBA" id="ARBA00022679"/>
    </source>
</evidence>
<evidence type="ECO:0000313" key="6">
    <source>
        <dbReference type="EMBL" id="MBC9209027.1"/>
    </source>
</evidence>
<name>A0ABR7RR20_9PROT</name>
<dbReference type="PROSITE" id="PS50146">
    <property type="entry name" value="DAGK"/>
    <property type="match status" value="1"/>
</dbReference>
<reference evidence="6 7" key="1">
    <citation type="journal article" date="2013" name="Int. J. Syst. Evol. Microbiol.">
        <title>Roseomonas aerophila sp. nov., isolated from air.</title>
        <authorList>
            <person name="Kim S.J."/>
            <person name="Weon H.Y."/>
            <person name="Ahn J.H."/>
            <person name="Hong S.B."/>
            <person name="Seok S.J."/>
            <person name="Whang K.S."/>
            <person name="Kwon S.W."/>
        </authorList>
    </citation>
    <scope>NUCLEOTIDE SEQUENCE [LARGE SCALE GENOMIC DNA]</scope>
    <source>
        <strain evidence="6 7">NBRC 108923</strain>
    </source>
</reference>
<sequence>MQPAAPRRLFVIINEGGGSVLGRNPLPALRDAFAHHGLQAEIHLCPGAALVETATRALARTGPGKDYDAILAGGGDGTIGAIAGVLAESGVPFGVLPLGTLNHFAKDLGLPLEIEDAIGIIAAGQVRAVDVAEVNGHVFVNNSSLGLYATMVAERDRQRRRAGWGKWPAMVWASLKTALRFPVRRLSVSTEGWTRRYKTPLIFIGNNAYDVSLPRPGTRAVLDDGRLCLFIARPRRIWGLIRVAIRAMLGRLKEERDFESYLISEVEIRSLSGWVRVSVDGEVTPMRPPLRYRIRPGALMVYAPPRNGGAVLGV</sequence>
<dbReference type="InterPro" id="IPR045540">
    <property type="entry name" value="YegS/DAGK_C"/>
</dbReference>
<dbReference type="Pfam" id="PF19279">
    <property type="entry name" value="YegS_C"/>
    <property type="match status" value="1"/>
</dbReference>
<dbReference type="PANTHER" id="PTHR12358:SF54">
    <property type="entry name" value="SPHINGOSINE KINASE RELATED PROTEIN"/>
    <property type="match status" value="1"/>
</dbReference>
<evidence type="ECO:0000259" key="5">
    <source>
        <dbReference type="PROSITE" id="PS50146"/>
    </source>
</evidence>
<evidence type="ECO:0000256" key="3">
    <source>
        <dbReference type="ARBA" id="ARBA00022777"/>
    </source>
</evidence>
<keyword evidence="7" id="KW-1185">Reference proteome</keyword>
<dbReference type="InterPro" id="IPR050187">
    <property type="entry name" value="Lipid_Phosphate_FormReg"/>
</dbReference>
<keyword evidence="3 6" id="KW-0418">Kinase</keyword>
<dbReference type="RefSeq" id="WP_187786175.1">
    <property type="nucleotide sequence ID" value="NZ_JACTVA010000044.1"/>
</dbReference>
<evidence type="ECO:0000256" key="2">
    <source>
        <dbReference type="ARBA" id="ARBA00022741"/>
    </source>
</evidence>
<accession>A0ABR7RR20</accession>
<protein>
    <submittedName>
        <fullName evidence="6">Diacylglycerol kinase family lipid kinase</fullName>
    </submittedName>
</protein>
<dbReference type="PANTHER" id="PTHR12358">
    <property type="entry name" value="SPHINGOSINE KINASE"/>
    <property type="match status" value="1"/>
</dbReference>
<dbReference type="GO" id="GO:0016301">
    <property type="term" value="F:kinase activity"/>
    <property type="evidence" value="ECO:0007669"/>
    <property type="project" value="UniProtKB-KW"/>
</dbReference>
<organism evidence="6 7">
    <name type="scientific">Teichococcus aerophilus</name>
    <dbReference type="NCBI Taxonomy" id="1224513"/>
    <lineage>
        <taxon>Bacteria</taxon>
        <taxon>Pseudomonadati</taxon>
        <taxon>Pseudomonadota</taxon>
        <taxon>Alphaproteobacteria</taxon>
        <taxon>Acetobacterales</taxon>
        <taxon>Roseomonadaceae</taxon>
        <taxon>Roseomonas</taxon>
    </lineage>
</organism>
<proteinExistence type="predicted"/>
<comment type="caution">
    <text evidence="6">The sequence shown here is derived from an EMBL/GenBank/DDBJ whole genome shotgun (WGS) entry which is preliminary data.</text>
</comment>
<feature type="domain" description="DAGKc" evidence="5">
    <location>
        <begin position="4"/>
        <end position="137"/>
    </location>
</feature>
<dbReference type="SUPFAM" id="SSF111331">
    <property type="entry name" value="NAD kinase/diacylglycerol kinase-like"/>
    <property type="match status" value="1"/>
</dbReference>
<evidence type="ECO:0000313" key="7">
    <source>
        <dbReference type="Proteomes" id="UP000626026"/>
    </source>
</evidence>
<gene>
    <name evidence="6" type="ORF">IBL26_19450</name>
</gene>
<dbReference type="InterPro" id="IPR017438">
    <property type="entry name" value="ATP-NAD_kinase_N"/>
</dbReference>
<dbReference type="Proteomes" id="UP000626026">
    <property type="component" value="Unassembled WGS sequence"/>
</dbReference>
<dbReference type="SMART" id="SM00046">
    <property type="entry name" value="DAGKc"/>
    <property type="match status" value="1"/>
</dbReference>
<dbReference type="InterPro" id="IPR016064">
    <property type="entry name" value="NAD/diacylglycerol_kinase_sf"/>
</dbReference>
<keyword evidence="1" id="KW-0808">Transferase</keyword>
<evidence type="ECO:0000256" key="4">
    <source>
        <dbReference type="ARBA" id="ARBA00022840"/>
    </source>
</evidence>